<evidence type="ECO:0000256" key="2">
    <source>
        <dbReference type="ARBA" id="ARBA00004448"/>
    </source>
</evidence>
<organism evidence="21">
    <name type="scientific">Spongicola levigatus</name>
    <dbReference type="NCBI Taxonomy" id="1873861"/>
    <lineage>
        <taxon>Eukaryota</taxon>
        <taxon>Metazoa</taxon>
        <taxon>Ecdysozoa</taxon>
        <taxon>Arthropoda</taxon>
        <taxon>Crustacea</taxon>
        <taxon>Multicrustacea</taxon>
        <taxon>Malacostraca</taxon>
        <taxon>Eumalacostraca</taxon>
        <taxon>Eucarida</taxon>
        <taxon>Decapoda</taxon>
        <taxon>Pleocyemata</taxon>
        <taxon>Stenopodidea</taxon>
        <taxon>Spongicolidae</taxon>
        <taxon>Spongicola</taxon>
    </lineage>
</organism>
<evidence type="ECO:0000259" key="20">
    <source>
        <dbReference type="Pfam" id="PF00361"/>
    </source>
</evidence>
<evidence type="ECO:0000256" key="8">
    <source>
        <dbReference type="ARBA" id="ARBA00022692"/>
    </source>
</evidence>
<evidence type="ECO:0000256" key="3">
    <source>
        <dbReference type="ARBA" id="ARBA00007012"/>
    </source>
</evidence>
<dbReference type="GO" id="GO:0005743">
    <property type="term" value="C:mitochondrial inner membrane"/>
    <property type="evidence" value="ECO:0007669"/>
    <property type="project" value="UniProtKB-SubCell"/>
</dbReference>
<gene>
    <name evidence="21" type="primary">ND2</name>
</gene>
<dbReference type="EC" id="7.1.1.2" evidence="4 18"/>
<proteinExistence type="inferred from homology"/>
<keyword evidence="14 18" id="KW-0830">Ubiquinone</keyword>
<feature type="domain" description="NADH:quinone oxidoreductase/Mrp antiporter transmembrane" evidence="20">
    <location>
        <begin position="25"/>
        <end position="277"/>
    </location>
</feature>
<evidence type="ECO:0000256" key="11">
    <source>
        <dbReference type="ARBA" id="ARBA00022982"/>
    </source>
</evidence>
<comment type="similarity">
    <text evidence="3 18">Belongs to the complex I subunit 2 family.</text>
</comment>
<comment type="subcellular location">
    <subcellularLocation>
        <location evidence="2 18">Mitochondrion inner membrane</location>
        <topology evidence="2 18">Multi-pass membrane protein</topology>
    </subcellularLocation>
</comment>
<evidence type="ECO:0000313" key="21">
    <source>
        <dbReference type="EMBL" id="ANS72673.1"/>
    </source>
</evidence>
<keyword evidence="11 18" id="KW-0249">Electron transport</keyword>
<dbReference type="Pfam" id="PF00361">
    <property type="entry name" value="Proton_antipo_M"/>
    <property type="match status" value="1"/>
</dbReference>
<dbReference type="InterPro" id="IPR050175">
    <property type="entry name" value="Complex_I_Subunit_2"/>
</dbReference>
<feature type="transmembrane region" description="Helical" evidence="18">
    <location>
        <begin position="265"/>
        <end position="285"/>
    </location>
</feature>
<geneLocation type="mitochondrion" evidence="21"/>
<dbReference type="EMBL" id="KU188325">
    <property type="protein sequence ID" value="ANS72673.1"/>
    <property type="molecule type" value="Genomic_DNA"/>
</dbReference>
<evidence type="ECO:0000256" key="13">
    <source>
        <dbReference type="ARBA" id="ARBA00023027"/>
    </source>
</evidence>
<dbReference type="InterPro" id="IPR003917">
    <property type="entry name" value="NADH_UbQ_OxRdtase_chain2"/>
</dbReference>
<feature type="transmembrane region" description="Helical" evidence="18">
    <location>
        <begin position="306"/>
        <end position="329"/>
    </location>
</feature>
<evidence type="ECO:0000256" key="9">
    <source>
        <dbReference type="ARBA" id="ARBA00022792"/>
    </source>
</evidence>
<keyword evidence="6" id="KW-0813">Transport</keyword>
<feature type="transmembrane region" description="Helical" evidence="18">
    <location>
        <begin position="86"/>
        <end position="105"/>
    </location>
</feature>
<keyword evidence="13 18" id="KW-0520">NAD</keyword>
<evidence type="ECO:0000256" key="1">
    <source>
        <dbReference type="ARBA" id="ARBA00003257"/>
    </source>
</evidence>
<feature type="transmembrane region" description="Helical" evidence="18">
    <location>
        <begin position="59"/>
        <end position="80"/>
    </location>
</feature>
<reference evidence="21" key="1">
    <citation type="submission" date="2015-11" db="EMBL/GenBank/DDBJ databases">
        <title>Complete mitochondrial genome of Spongicola levigatus.</title>
        <authorList>
            <person name="Tan M.H."/>
            <person name="Gan H.M."/>
            <person name="Bracken-Grissom H."/>
            <person name="Chan T.Y."/>
            <person name="Rahman S."/>
            <person name="Austin C.M."/>
        </authorList>
    </citation>
    <scope>NUCLEOTIDE SEQUENCE</scope>
</reference>
<evidence type="ECO:0000256" key="15">
    <source>
        <dbReference type="ARBA" id="ARBA00023128"/>
    </source>
</evidence>
<evidence type="ECO:0000256" key="18">
    <source>
        <dbReference type="RuleBase" id="RU003403"/>
    </source>
</evidence>
<feature type="transmembrane region" description="Helical" evidence="18">
    <location>
        <begin position="190"/>
        <end position="210"/>
    </location>
</feature>
<keyword evidence="15 18" id="KW-0496">Mitochondrion</keyword>
<comment type="function">
    <text evidence="1">Core subunit of the mitochondrial membrane respiratory chain NADH dehydrogenase (Complex I) that is believed to belong to the minimal assembly required for catalysis. Complex I functions in the transfer of electrons from NADH to the respiratory chain. The immediate electron acceptor for the enzyme is believed to be ubiquinone.</text>
</comment>
<comment type="function">
    <text evidence="18">Core subunit of the mitochondrial membrane respiratory chain NADH dehydrogenase (Complex I) which catalyzes electron transfer from NADH through the respiratory chain, using ubiquinone as an electron acceptor. Essential for the catalytic activity and assembly of complex I.</text>
</comment>
<dbReference type="AlphaFoldDB" id="A0A3S5FUJ2"/>
<name>A0A3S5FUJ2_9EUCA</name>
<evidence type="ECO:0000256" key="10">
    <source>
        <dbReference type="ARBA" id="ARBA00022967"/>
    </source>
</evidence>
<keyword evidence="16 18" id="KW-0472">Membrane</keyword>
<keyword evidence="9 18" id="KW-0999">Mitochondrion inner membrane</keyword>
<dbReference type="PRINTS" id="PR01436">
    <property type="entry name" value="NADHDHGNASE2"/>
</dbReference>
<protein>
    <recommendedName>
        <fullName evidence="5 18">NADH-ubiquinone oxidoreductase chain 2</fullName>
        <ecNumber evidence="4 18">7.1.1.2</ecNumber>
    </recommendedName>
</protein>
<evidence type="ECO:0000256" key="12">
    <source>
        <dbReference type="ARBA" id="ARBA00022989"/>
    </source>
</evidence>
<comment type="catalytic activity">
    <reaction evidence="17 18">
        <text>a ubiquinone + NADH + 5 H(+)(in) = a ubiquinol + NAD(+) + 4 H(+)(out)</text>
        <dbReference type="Rhea" id="RHEA:29091"/>
        <dbReference type="Rhea" id="RHEA-COMP:9565"/>
        <dbReference type="Rhea" id="RHEA-COMP:9566"/>
        <dbReference type="ChEBI" id="CHEBI:15378"/>
        <dbReference type="ChEBI" id="CHEBI:16389"/>
        <dbReference type="ChEBI" id="CHEBI:17976"/>
        <dbReference type="ChEBI" id="CHEBI:57540"/>
        <dbReference type="ChEBI" id="CHEBI:57945"/>
        <dbReference type="EC" id="7.1.1.2"/>
    </reaction>
</comment>
<evidence type="ECO:0000256" key="7">
    <source>
        <dbReference type="ARBA" id="ARBA00022660"/>
    </source>
</evidence>
<keyword evidence="19" id="KW-0732">Signal</keyword>
<dbReference type="GO" id="GO:0008137">
    <property type="term" value="F:NADH dehydrogenase (ubiquinone) activity"/>
    <property type="evidence" value="ECO:0007669"/>
    <property type="project" value="UniProtKB-EC"/>
</dbReference>
<evidence type="ECO:0000256" key="16">
    <source>
        <dbReference type="ARBA" id="ARBA00023136"/>
    </source>
</evidence>
<evidence type="ECO:0000256" key="19">
    <source>
        <dbReference type="SAM" id="SignalP"/>
    </source>
</evidence>
<feature type="transmembrane region" description="Helical" evidence="18">
    <location>
        <begin position="141"/>
        <end position="160"/>
    </location>
</feature>
<evidence type="ECO:0000256" key="5">
    <source>
        <dbReference type="ARBA" id="ARBA00021008"/>
    </source>
</evidence>
<sequence length="331" mass="37451">MLYPSSMLFMMTLLLGTTLAISCSSWFGAWMGLELNLMSFLAIIVVKNSQYSSEAALKYFLTQALASLVIMFSAIFFNLAVDYAQVSMTISLLLKSGAAPFHFWFPAVMESLNWSHATILMTIQKIAPLSLLSHLSDSAKLLFMMSAIVSALVGAMGGLNQTSLRKLLTYSSINHMAWMLMAITMSELMWIIYLFTYSLMVSTITYLFFSQQSFYISSLISNKNNSMFMKMITFMSLFSLGGLPPFTGFFIKWMMIQELTMSSDFIMLLFLLGSALLTLFFYMRILSFTLLMSHFTPKWTTNKKEIILITPLFISINFLGMFLPSFLILTA</sequence>
<keyword evidence="7 18" id="KW-0679">Respiratory chain</keyword>
<evidence type="ECO:0000256" key="6">
    <source>
        <dbReference type="ARBA" id="ARBA00022448"/>
    </source>
</evidence>
<dbReference type="GO" id="GO:0006120">
    <property type="term" value="P:mitochondrial electron transport, NADH to ubiquinone"/>
    <property type="evidence" value="ECO:0007669"/>
    <property type="project" value="InterPro"/>
</dbReference>
<evidence type="ECO:0000256" key="17">
    <source>
        <dbReference type="ARBA" id="ARBA00049551"/>
    </source>
</evidence>
<dbReference type="PANTHER" id="PTHR46552">
    <property type="entry name" value="NADH-UBIQUINONE OXIDOREDUCTASE CHAIN 2"/>
    <property type="match status" value="1"/>
</dbReference>
<keyword evidence="12 18" id="KW-1133">Transmembrane helix</keyword>
<evidence type="ECO:0000256" key="14">
    <source>
        <dbReference type="ARBA" id="ARBA00023075"/>
    </source>
</evidence>
<keyword evidence="10 18" id="KW-1278">Translocase</keyword>
<accession>A0A3S5FUJ2</accession>
<feature type="chain" id="PRO_5018616136" description="NADH-ubiquinone oxidoreductase chain 2" evidence="19">
    <location>
        <begin position="21"/>
        <end position="331"/>
    </location>
</feature>
<keyword evidence="8 18" id="KW-0812">Transmembrane</keyword>
<evidence type="ECO:0000256" key="4">
    <source>
        <dbReference type="ARBA" id="ARBA00012944"/>
    </source>
</evidence>
<feature type="signal peptide" evidence="19">
    <location>
        <begin position="1"/>
        <end position="20"/>
    </location>
</feature>
<feature type="transmembrane region" description="Helical" evidence="18">
    <location>
        <begin position="231"/>
        <end position="253"/>
    </location>
</feature>
<dbReference type="PANTHER" id="PTHR46552:SF1">
    <property type="entry name" value="NADH-UBIQUINONE OXIDOREDUCTASE CHAIN 2"/>
    <property type="match status" value="1"/>
</dbReference>
<dbReference type="InterPro" id="IPR001750">
    <property type="entry name" value="ND/Mrp_TM"/>
</dbReference>